<protein>
    <recommendedName>
        <fullName evidence="2">Tyrosine specific protein phosphatases domain-containing protein</fullName>
    </recommendedName>
</protein>
<accession>A0A918BJL7</accession>
<evidence type="ECO:0000313" key="4">
    <source>
        <dbReference type="Proteomes" id="UP000656732"/>
    </source>
</evidence>
<dbReference type="InterPro" id="IPR057023">
    <property type="entry name" value="PTP-SAK"/>
</dbReference>
<keyword evidence="1" id="KW-0378">Hydrolase</keyword>
<dbReference type="EMBL" id="BMTU01000003">
    <property type="protein sequence ID" value="GGQ73855.1"/>
    <property type="molecule type" value="Genomic_DNA"/>
</dbReference>
<dbReference type="RefSeq" id="WP_189557422.1">
    <property type="nucleotide sequence ID" value="NZ_BMTE01000010.1"/>
</dbReference>
<proteinExistence type="predicted"/>
<evidence type="ECO:0000313" key="3">
    <source>
        <dbReference type="EMBL" id="GGQ73855.1"/>
    </source>
</evidence>
<dbReference type="InterPro" id="IPR029021">
    <property type="entry name" value="Prot-tyrosine_phosphatase-like"/>
</dbReference>
<keyword evidence="4" id="KW-1185">Reference proteome</keyword>
<dbReference type="SUPFAM" id="SSF52799">
    <property type="entry name" value="(Phosphotyrosine protein) phosphatases II"/>
    <property type="match status" value="1"/>
</dbReference>
<dbReference type="Gene3D" id="3.90.190.10">
    <property type="entry name" value="Protein tyrosine phosphatase superfamily"/>
    <property type="match status" value="1"/>
</dbReference>
<dbReference type="InterPro" id="IPR000387">
    <property type="entry name" value="Tyr_Pase_dom"/>
</dbReference>
<gene>
    <name evidence="3" type="ORF">GCM10010280_20360</name>
</gene>
<dbReference type="PROSITE" id="PS50056">
    <property type="entry name" value="TYR_PHOSPHATASE_2"/>
    <property type="match status" value="1"/>
</dbReference>
<evidence type="ECO:0000259" key="2">
    <source>
        <dbReference type="PROSITE" id="PS50056"/>
    </source>
</evidence>
<name>A0A918BJL7_9ACTN</name>
<organism evidence="3 4">
    <name type="scientific">Streptomyces pilosus</name>
    <dbReference type="NCBI Taxonomy" id="28893"/>
    <lineage>
        <taxon>Bacteria</taxon>
        <taxon>Bacillati</taxon>
        <taxon>Actinomycetota</taxon>
        <taxon>Actinomycetes</taxon>
        <taxon>Kitasatosporales</taxon>
        <taxon>Streptomycetaceae</taxon>
        <taxon>Streptomyces</taxon>
    </lineage>
</organism>
<dbReference type="Proteomes" id="UP000656732">
    <property type="component" value="Unassembled WGS sequence"/>
</dbReference>
<comment type="caution">
    <text evidence="3">The sequence shown here is derived from an EMBL/GenBank/DDBJ whole genome shotgun (WGS) entry which is preliminary data.</text>
</comment>
<dbReference type="Pfam" id="PF22784">
    <property type="entry name" value="PTP-SAK"/>
    <property type="match status" value="1"/>
</dbReference>
<feature type="domain" description="Tyrosine specific protein phosphatases" evidence="2">
    <location>
        <begin position="67"/>
        <end position="123"/>
    </location>
</feature>
<dbReference type="AlphaFoldDB" id="A0A918BJL7"/>
<reference evidence="3" key="1">
    <citation type="journal article" date="2014" name="Int. J. Syst. Evol. Microbiol.">
        <title>Complete genome sequence of Corynebacterium casei LMG S-19264T (=DSM 44701T), isolated from a smear-ripened cheese.</title>
        <authorList>
            <consortium name="US DOE Joint Genome Institute (JGI-PGF)"/>
            <person name="Walter F."/>
            <person name="Albersmeier A."/>
            <person name="Kalinowski J."/>
            <person name="Ruckert C."/>
        </authorList>
    </citation>
    <scope>NUCLEOTIDE SEQUENCE</scope>
    <source>
        <strain evidence="3">JCM 4403</strain>
    </source>
</reference>
<evidence type="ECO:0000256" key="1">
    <source>
        <dbReference type="ARBA" id="ARBA00022801"/>
    </source>
</evidence>
<dbReference type="GO" id="GO:0016791">
    <property type="term" value="F:phosphatase activity"/>
    <property type="evidence" value="ECO:0007669"/>
    <property type="project" value="UniProtKB-ARBA"/>
</dbReference>
<reference evidence="3" key="2">
    <citation type="submission" date="2020-09" db="EMBL/GenBank/DDBJ databases">
        <authorList>
            <person name="Sun Q."/>
            <person name="Ohkuma M."/>
        </authorList>
    </citation>
    <scope>NUCLEOTIDE SEQUENCE</scope>
    <source>
        <strain evidence="3">JCM 4403</strain>
    </source>
</reference>
<sequence>MTTEPWNTDTPKVITLPSGRRIRGRGLRYDMPEGQTPTLAVHLTDHRPPAPPWESLWIPWRDFWLPTDPAEAMRTLRTAYDRAADERVEICCGGGVGRTGTALSALCVFEGMDPKEAVKWVRQNYHSRAVEVFWQRRFIRQVAGANGSGQP</sequence>